<evidence type="ECO:0000256" key="2">
    <source>
        <dbReference type="ARBA" id="ARBA00022540"/>
    </source>
</evidence>
<evidence type="ECO:0008006" key="6">
    <source>
        <dbReference type="Google" id="ProtNLM"/>
    </source>
</evidence>
<dbReference type="InterPro" id="IPR019734">
    <property type="entry name" value="TPR_rpt"/>
</dbReference>
<dbReference type="GO" id="GO:0003743">
    <property type="term" value="F:translation initiation factor activity"/>
    <property type="evidence" value="ECO:0007669"/>
    <property type="project" value="UniProtKB-KW"/>
</dbReference>
<protein>
    <recommendedName>
        <fullName evidence="6">Eukaryotic translation initiation factor 3 subunit L</fullName>
    </recommendedName>
</protein>
<dbReference type="Pfam" id="PF10255">
    <property type="entry name" value="Paf67"/>
    <property type="match status" value="1"/>
</dbReference>
<evidence type="ECO:0000256" key="4">
    <source>
        <dbReference type="PROSITE-ProRule" id="PRU00339"/>
    </source>
</evidence>
<dbReference type="GO" id="GO:0005852">
    <property type="term" value="C:eukaryotic translation initiation factor 3 complex"/>
    <property type="evidence" value="ECO:0007669"/>
    <property type="project" value="InterPro"/>
</dbReference>
<organism evidence="5">
    <name type="scientific">Neobodo designis</name>
    <name type="common">Flagellated protozoan</name>
    <name type="synonym">Bodo designis</name>
    <dbReference type="NCBI Taxonomy" id="312471"/>
    <lineage>
        <taxon>Eukaryota</taxon>
        <taxon>Discoba</taxon>
        <taxon>Euglenozoa</taxon>
        <taxon>Kinetoplastea</taxon>
        <taxon>Metakinetoplastina</taxon>
        <taxon>Neobodonida</taxon>
        <taxon>Neobodo</taxon>
    </lineage>
</organism>
<keyword evidence="3" id="KW-0648">Protein biosynthesis</keyword>
<reference evidence="5" key="1">
    <citation type="submission" date="2021-01" db="EMBL/GenBank/DDBJ databases">
        <authorList>
            <person name="Corre E."/>
            <person name="Pelletier E."/>
            <person name="Niang G."/>
            <person name="Scheremetjew M."/>
            <person name="Finn R."/>
            <person name="Kale V."/>
            <person name="Holt S."/>
            <person name="Cochrane G."/>
            <person name="Meng A."/>
            <person name="Brown T."/>
            <person name="Cohen L."/>
        </authorList>
    </citation>
    <scope>NUCLEOTIDE SEQUENCE</scope>
    <source>
        <strain evidence="5">CCAP 1951/1</strain>
    </source>
</reference>
<evidence type="ECO:0000256" key="1">
    <source>
        <dbReference type="ARBA" id="ARBA00022490"/>
    </source>
</evidence>
<accession>A0A7S1Q9M2</accession>
<dbReference type="SUPFAM" id="SSF48452">
    <property type="entry name" value="TPR-like"/>
    <property type="match status" value="1"/>
</dbReference>
<dbReference type="EMBL" id="HBGF01029314">
    <property type="protein sequence ID" value="CAD9125104.1"/>
    <property type="molecule type" value="Transcribed_RNA"/>
</dbReference>
<dbReference type="InterPro" id="IPR019382">
    <property type="entry name" value="eIF3l"/>
</dbReference>
<name>A0A7S1Q9M2_NEODS</name>
<dbReference type="PROSITE" id="PS50005">
    <property type="entry name" value="TPR"/>
    <property type="match status" value="1"/>
</dbReference>
<proteinExistence type="predicted"/>
<evidence type="ECO:0000256" key="3">
    <source>
        <dbReference type="ARBA" id="ARBA00022917"/>
    </source>
</evidence>
<gene>
    <name evidence="5" type="ORF">NDES1114_LOCUS19433</name>
</gene>
<dbReference type="AlphaFoldDB" id="A0A7S1Q9M2"/>
<dbReference type="PANTHER" id="PTHR13242">
    <property type="entry name" value="EUKARYOTIC TRANSLATION INITIATION FACTOR 3"/>
    <property type="match status" value="1"/>
</dbReference>
<evidence type="ECO:0000313" key="5">
    <source>
        <dbReference type="EMBL" id="CAD9125104.1"/>
    </source>
</evidence>
<feature type="repeat" description="TPR" evidence="4">
    <location>
        <begin position="265"/>
        <end position="298"/>
    </location>
</feature>
<dbReference type="InterPro" id="IPR011990">
    <property type="entry name" value="TPR-like_helical_dom_sf"/>
</dbReference>
<keyword evidence="2" id="KW-0396">Initiation factor</keyword>
<dbReference type="PANTHER" id="PTHR13242:SF0">
    <property type="entry name" value="EUKARYOTIC TRANSLATION INITIATION FACTOR 3 SUBUNIT L"/>
    <property type="match status" value="1"/>
</dbReference>
<keyword evidence="1" id="KW-0963">Cytoplasm</keyword>
<keyword evidence="4" id="KW-0802">TPR repeat</keyword>
<sequence>MSDKRHDAANPDIDSDVSGDVVDFLQRLAGALKAKDVDELQTLYEVELPALTDRHYSVPHVYNQRGPKPQMKHWPLPKYVKAHLGHPQVELLYQLHQFRSQYSDRSVSAAVRKLAWSASDKAFEQFCAPSAAVDLPDCWIWDLVEEYLYQLQTHRIRRLRPEQAQGFPANVWSVQDAAARLESAVTASGVREVLARVASGEAAPQDVIARGDAHLRTVLGYSSLIGIVKLRVLLGDYAGALDAAEALGVRSFGPTISATVPALHVTLYYHVGFAYLMLGRYSDAVATLQCALAVKAGNRKFVESNQSQAVALLLVAGTLGDLPAQEFATTVADRSRGAQDDDSVLLAQGDMERFRDVFLRACPKFITAADVTSGTTSSFSETGQEAKELQLRMFLRAVRLRVDVLKLRGYFGAYSALTTQKVSSLLAASSSSPVEAHLIATKNGSRQRVRTLGYKLTEGEVKRVGVVDFTADKGNINVQRHFEQPTVAAS</sequence>
<feature type="non-terminal residue" evidence="5">
    <location>
        <position position="490"/>
    </location>
</feature>